<dbReference type="Pfam" id="PF19335">
    <property type="entry name" value="HMBD"/>
    <property type="match status" value="1"/>
</dbReference>
<feature type="domain" description="CusB-like barrel-sandwich hybrid" evidence="5">
    <location>
        <begin position="141"/>
        <end position="255"/>
    </location>
</feature>
<keyword evidence="2" id="KW-0813">Transport</keyword>
<evidence type="ECO:0000259" key="5">
    <source>
        <dbReference type="Pfam" id="PF25919"/>
    </source>
</evidence>
<dbReference type="Gene3D" id="2.40.420.20">
    <property type="match status" value="1"/>
</dbReference>
<comment type="caution">
    <text evidence="8">The sequence shown here is derived from an EMBL/GenBank/DDBJ whole genome shotgun (WGS) entry which is preliminary data.</text>
</comment>
<evidence type="ECO:0000259" key="3">
    <source>
        <dbReference type="Pfam" id="PF19335"/>
    </source>
</evidence>
<dbReference type="Pfam" id="PF25954">
    <property type="entry name" value="Beta-barrel_RND_2"/>
    <property type="match status" value="1"/>
</dbReference>
<feature type="domain" description="CusB-like beta-barrel" evidence="6">
    <location>
        <begin position="259"/>
        <end position="331"/>
    </location>
</feature>
<dbReference type="Proteomes" id="UP001204015">
    <property type="component" value="Unassembled WGS sequence"/>
</dbReference>
<evidence type="ECO:0000313" key="8">
    <source>
        <dbReference type="EMBL" id="MCO6024961.1"/>
    </source>
</evidence>
<dbReference type="EMBL" id="JAMXLY010000009">
    <property type="protein sequence ID" value="MCO6024961.1"/>
    <property type="molecule type" value="Genomic_DNA"/>
</dbReference>
<dbReference type="InterPro" id="IPR058790">
    <property type="entry name" value="BSH_CusB"/>
</dbReference>
<organism evidence="8 9">
    <name type="scientific">Segatella cerevisiae</name>
    <dbReference type="NCBI Taxonomy" id="2053716"/>
    <lineage>
        <taxon>Bacteria</taxon>
        <taxon>Pseudomonadati</taxon>
        <taxon>Bacteroidota</taxon>
        <taxon>Bacteroidia</taxon>
        <taxon>Bacteroidales</taxon>
        <taxon>Prevotellaceae</taxon>
        <taxon>Segatella</taxon>
    </lineage>
</organism>
<reference evidence="8 9" key="1">
    <citation type="submission" date="2022-06" db="EMBL/GenBank/DDBJ databases">
        <title>A taxonomic note on the genus Prevotella: Description of four novel genera and emended description of the genera Hallella and Xylanibacter.</title>
        <authorList>
            <person name="Hitch T.C.A."/>
        </authorList>
    </citation>
    <scope>NUCLEOTIDE SEQUENCE [LARGE SCALE GENOMIC DNA]</scope>
    <source>
        <strain evidence="8 9">DSM 100619</strain>
    </source>
</reference>
<comment type="similarity">
    <text evidence="1">Belongs to the membrane fusion protein (MFP) (TC 8.A.1) family.</text>
</comment>
<feature type="domain" description="CzcB-like C-terminal circularly permuted SH3-like" evidence="7">
    <location>
        <begin position="345"/>
        <end position="407"/>
    </location>
</feature>
<dbReference type="RefSeq" id="WP_252760323.1">
    <property type="nucleotide sequence ID" value="NZ_JAMXLY010000009.1"/>
</dbReference>
<accession>A0ABT1BV46</accession>
<evidence type="ECO:0000313" key="9">
    <source>
        <dbReference type="Proteomes" id="UP001204015"/>
    </source>
</evidence>
<feature type="domain" description="Heavy metal binding" evidence="3">
    <location>
        <begin position="54"/>
        <end position="80"/>
    </location>
</feature>
<dbReference type="NCBIfam" id="TIGR01730">
    <property type="entry name" value="RND_mfp"/>
    <property type="match status" value="1"/>
</dbReference>
<sequence length="422" mass="46679">MMKHKILTIWKSNRWIRYVLILLAGLFFGWLFFHSSSGESRPTVDRQSHRKQIWTCSMHPQIRLDHPGKCPICGMDLVPVKNTSSSGMSMASDAVQMSSEAMALANVETAVVGEGSLNRQIRLFGKIAPDQRTQQSQTSYVAGRIERLFVNAVGDHISRGQTIAVIYSPELYTAEQELVEALQFDDSRQRKVLVEAAVEKLRLLNVDNGQIRRVLKSRKPSPFAELKANTTGTVIAKSVNQGDYVNQGAVLMQIANLSTVWAMFQAYENDLPFIHVGERIQFTAEAIPGKVFIGTVSFVDPIIDDKSRTAGVRIVLANRGGLFKPEMLVSGYLSVSPGRYRNDLVVPKSAVLWTGKRSVVYVKEPMKGMTAFSMRQVTLGPSLQNGYVVLSGLSRGEQIVVNGTFAVDASAQLEGKPSMMDH</sequence>
<feature type="domain" description="CusB-like three alpha-helical bundle" evidence="4">
    <location>
        <begin position="170"/>
        <end position="221"/>
    </location>
</feature>
<protein>
    <submittedName>
        <fullName evidence="8">Efflux RND transporter periplasmic adaptor subunit</fullName>
    </submittedName>
</protein>
<dbReference type="Pfam" id="PF25919">
    <property type="entry name" value="BSH_CusB"/>
    <property type="match status" value="1"/>
</dbReference>
<evidence type="ECO:0000259" key="6">
    <source>
        <dbReference type="Pfam" id="PF25954"/>
    </source>
</evidence>
<dbReference type="InterPro" id="IPR058792">
    <property type="entry name" value="Beta-barrel_RND_2"/>
</dbReference>
<dbReference type="InterPro" id="IPR045800">
    <property type="entry name" value="HMBD"/>
</dbReference>
<evidence type="ECO:0000259" key="7">
    <source>
        <dbReference type="Pfam" id="PF25975"/>
    </source>
</evidence>
<evidence type="ECO:0000256" key="1">
    <source>
        <dbReference type="ARBA" id="ARBA00009477"/>
    </source>
</evidence>
<dbReference type="Gene3D" id="2.40.30.170">
    <property type="match status" value="1"/>
</dbReference>
<dbReference type="PANTHER" id="PTHR30097">
    <property type="entry name" value="CATION EFFLUX SYSTEM PROTEIN CUSB"/>
    <property type="match status" value="1"/>
</dbReference>
<evidence type="ECO:0000259" key="4">
    <source>
        <dbReference type="Pfam" id="PF25869"/>
    </source>
</evidence>
<dbReference type="Pfam" id="PF25869">
    <property type="entry name" value="3HB_CusB"/>
    <property type="match status" value="1"/>
</dbReference>
<dbReference type="InterPro" id="IPR058791">
    <property type="entry name" value="3HB_CusB"/>
</dbReference>
<dbReference type="Pfam" id="PF25975">
    <property type="entry name" value="CzcB_C"/>
    <property type="match status" value="1"/>
</dbReference>
<name>A0ABT1BV46_9BACT</name>
<gene>
    <name evidence="8" type="ORF">NG821_03720</name>
</gene>
<dbReference type="InterPro" id="IPR051909">
    <property type="entry name" value="MFP_Cation_Efflux"/>
</dbReference>
<keyword evidence="9" id="KW-1185">Reference proteome</keyword>
<dbReference type="PANTHER" id="PTHR30097:SF4">
    <property type="entry name" value="SLR6042 PROTEIN"/>
    <property type="match status" value="1"/>
</dbReference>
<evidence type="ECO:0000256" key="2">
    <source>
        <dbReference type="ARBA" id="ARBA00022448"/>
    </source>
</evidence>
<dbReference type="InterPro" id="IPR058649">
    <property type="entry name" value="CzcB_C"/>
</dbReference>
<proteinExistence type="inferred from homology"/>
<dbReference type="SUPFAM" id="SSF111369">
    <property type="entry name" value="HlyD-like secretion proteins"/>
    <property type="match status" value="1"/>
</dbReference>
<dbReference type="InterPro" id="IPR006143">
    <property type="entry name" value="RND_pump_MFP"/>
</dbReference>